<protein>
    <recommendedName>
        <fullName evidence="5 6">Diaminopimelate decarboxylase</fullName>
        <shortName evidence="5">DAP decarboxylase</shortName>
        <shortName evidence="5">DAPDC</shortName>
        <ecNumber evidence="5 6">4.1.1.20</ecNumber>
    </recommendedName>
</protein>
<comment type="catalytic activity">
    <reaction evidence="5 8">
        <text>meso-2,6-diaminopimelate + H(+) = L-lysine + CO2</text>
        <dbReference type="Rhea" id="RHEA:15101"/>
        <dbReference type="ChEBI" id="CHEBI:15378"/>
        <dbReference type="ChEBI" id="CHEBI:16526"/>
        <dbReference type="ChEBI" id="CHEBI:32551"/>
        <dbReference type="ChEBI" id="CHEBI:57791"/>
        <dbReference type="EC" id="4.1.1.20"/>
    </reaction>
</comment>
<feature type="domain" description="Orn/DAP/Arg decarboxylase 2 C-terminal" evidence="9">
    <location>
        <begin position="30"/>
        <end position="373"/>
    </location>
</feature>
<feature type="active site" description="Proton donor" evidence="7">
    <location>
        <position position="346"/>
    </location>
</feature>
<dbReference type="EMBL" id="CP020442">
    <property type="protein sequence ID" value="ARC36198.1"/>
    <property type="molecule type" value="Genomic_DNA"/>
</dbReference>
<dbReference type="Pfam" id="PF02784">
    <property type="entry name" value="Orn_Arg_deC_N"/>
    <property type="match status" value="1"/>
</dbReference>
<keyword evidence="12" id="KW-1185">Reference proteome</keyword>
<feature type="binding site" evidence="5">
    <location>
        <position position="375"/>
    </location>
    <ligand>
        <name>substrate</name>
    </ligand>
</feature>
<evidence type="ECO:0000256" key="7">
    <source>
        <dbReference type="PIRSR" id="PIRSR600183-50"/>
    </source>
</evidence>
<dbReference type="InterPro" id="IPR022643">
    <property type="entry name" value="De-COase2_C"/>
</dbReference>
<evidence type="ECO:0000259" key="9">
    <source>
        <dbReference type="Pfam" id="PF00278"/>
    </source>
</evidence>
<evidence type="ECO:0000256" key="8">
    <source>
        <dbReference type="RuleBase" id="RU003738"/>
    </source>
</evidence>
<dbReference type="PANTHER" id="PTHR43727:SF2">
    <property type="entry name" value="GROUP IV DECARBOXYLASE"/>
    <property type="match status" value="1"/>
</dbReference>
<dbReference type="EC" id="4.1.1.20" evidence="5 6"/>
<keyword evidence="5" id="KW-0028">Amino-acid biosynthesis</keyword>
<feature type="domain" description="Orn/DAP/Arg decarboxylase 2 N-terminal" evidence="10">
    <location>
        <begin position="36"/>
        <end position="281"/>
    </location>
</feature>
<dbReference type="InterPro" id="IPR022644">
    <property type="entry name" value="De-COase2_N"/>
</dbReference>
<dbReference type="SUPFAM" id="SSF51419">
    <property type="entry name" value="PLP-binding barrel"/>
    <property type="match status" value="1"/>
</dbReference>
<comment type="subunit">
    <text evidence="5">Homodimer.</text>
</comment>
<feature type="modified residue" description="N6-(pyridoxal phosphate)lysine" evidence="5 7">
    <location>
        <position position="60"/>
    </location>
</feature>
<proteinExistence type="inferred from homology"/>
<evidence type="ECO:0000313" key="11">
    <source>
        <dbReference type="EMBL" id="ARC36198.1"/>
    </source>
</evidence>
<comment type="cofactor">
    <cofactor evidence="1 5 7 8">
        <name>pyridoxal 5'-phosphate</name>
        <dbReference type="ChEBI" id="CHEBI:597326"/>
    </cofactor>
</comment>
<dbReference type="KEGG" id="pye:A6J80_07260"/>
<dbReference type="InterPro" id="IPR022653">
    <property type="entry name" value="De-COase2_pyr-phos_BS"/>
</dbReference>
<dbReference type="InterPro" id="IPR000183">
    <property type="entry name" value="Orn/DAP/Arg_de-COase"/>
</dbReference>
<feature type="binding site" evidence="5">
    <location>
        <position position="314"/>
    </location>
    <ligand>
        <name>substrate</name>
    </ligand>
</feature>
<dbReference type="PRINTS" id="PR01179">
    <property type="entry name" value="ODADCRBXLASE"/>
</dbReference>
<dbReference type="InterPro" id="IPR022657">
    <property type="entry name" value="De-COase2_CS"/>
</dbReference>
<evidence type="ECO:0000256" key="2">
    <source>
        <dbReference type="ARBA" id="ARBA00022793"/>
    </source>
</evidence>
<dbReference type="UniPathway" id="UPA00034">
    <property type="reaction ID" value="UER00027"/>
</dbReference>
<keyword evidence="5 8" id="KW-0457">Lysine biosynthesis</keyword>
<dbReference type="PRINTS" id="PR01181">
    <property type="entry name" value="DAPDCRBXLASE"/>
</dbReference>
<dbReference type="SUPFAM" id="SSF50621">
    <property type="entry name" value="Alanine racemase C-terminal domain-like"/>
    <property type="match status" value="1"/>
</dbReference>
<comment type="pathway">
    <text evidence="5 8">Amino-acid biosynthesis; L-lysine biosynthesis via DAP pathway; L-lysine from DL-2,6-diaminopimelate: step 1/1.</text>
</comment>
<comment type="similarity">
    <text evidence="5">Belongs to the Orn/Lys/Arg decarboxylase class-II family. LysA subfamily.</text>
</comment>
<dbReference type="Gene3D" id="3.20.20.10">
    <property type="entry name" value="Alanine racemase"/>
    <property type="match status" value="1"/>
</dbReference>
<comment type="function">
    <text evidence="5">Specifically catalyzes the decarboxylation of meso-diaminopimelate (meso-DAP) to L-lysine.</text>
</comment>
<dbReference type="HAMAP" id="MF_02120">
    <property type="entry name" value="LysA"/>
    <property type="match status" value="1"/>
</dbReference>
<gene>
    <name evidence="5 11" type="primary">lysA</name>
    <name evidence="11" type="ORF">A6J80_07260</name>
</gene>
<keyword evidence="3 5" id="KW-0663">Pyridoxal phosphate</keyword>
<evidence type="ECO:0000256" key="4">
    <source>
        <dbReference type="ARBA" id="ARBA00023239"/>
    </source>
</evidence>
<organism evidence="11 12">
    <name type="scientific">Paracoccus yeei</name>
    <dbReference type="NCBI Taxonomy" id="147645"/>
    <lineage>
        <taxon>Bacteria</taxon>
        <taxon>Pseudomonadati</taxon>
        <taxon>Pseudomonadota</taxon>
        <taxon>Alphaproteobacteria</taxon>
        <taxon>Rhodobacterales</taxon>
        <taxon>Paracoccaceae</taxon>
        <taxon>Paracoccus</taxon>
    </lineage>
</organism>
<name>A0A1V0GQX0_9RHOB</name>
<dbReference type="Pfam" id="PF00278">
    <property type="entry name" value="Orn_DAP_Arg_deC"/>
    <property type="match status" value="1"/>
</dbReference>
<dbReference type="PROSITE" id="PS00879">
    <property type="entry name" value="ODR_DC_2_2"/>
    <property type="match status" value="1"/>
</dbReference>
<sequence length="421" mass="45210">MDHFNYVDGLLHAEDVPLTVIAAQVGTPVYVYSAATLTRHFKLFQQALEWTDHLVCFAVKSNSNLAVLKLLGDLGAGMDIVSAGEYARARAAGVPGERIVFSGVGKTGAEMRMALDGGIRQFNVESEPELELLSQVASSLGVVAPIAVRVNPDVDAKTHEKIATGKAENKFGIPIARARDVYARAAALPGIEVVGIDMHIGSQLTDLEPYRLAYAKMADLTRALRADGHDIRRLDMGGGLGIPYRRDNNAPPLPIEYGQVIREAVGDLGCEIEIEPGRNISGNAGILLSSVIYLKEGEGRDFLILDAAMNDLIRPAMYAAHHDIVPVVEQAPGTPVAPHDVVGPVCETGDTFEKAVDLPRLSAGDLVALRSAGAYGAVMASEYNSRPLVPEVLVRGDHFAVIRARPTLEEMLGRDTIPEWL</sequence>
<feature type="binding site" evidence="5">
    <location>
        <position position="278"/>
    </location>
    <ligand>
        <name>substrate</name>
    </ligand>
</feature>
<feature type="binding site" evidence="5">
    <location>
        <position position="239"/>
    </location>
    <ligand>
        <name>pyridoxal 5'-phosphate</name>
        <dbReference type="ChEBI" id="CHEBI:597326"/>
    </ligand>
</feature>
<evidence type="ECO:0000259" key="10">
    <source>
        <dbReference type="Pfam" id="PF02784"/>
    </source>
</evidence>
<evidence type="ECO:0000256" key="5">
    <source>
        <dbReference type="HAMAP-Rule" id="MF_02120"/>
    </source>
</evidence>
<dbReference type="NCBIfam" id="TIGR01048">
    <property type="entry name" value="lysA"/>
    <property type="match status" value="1"/>
</dbReference>
<dbReference type="Gene3D" id="2.40.37.10">
    <property type="entry name" value="Lyase, Ornithine Decarboxylase, Chain A, domain 1"/>
    <property type="match status" value="1"/>
</dbReference>
<dbReference type="InterPro" id="IPR009006">
    <property type="entry name" value="Ala_racemase/Decarboxylase_C"/>
</dbReference>
<dbReference type="FunFam" id="3.20.20.10:FF:000003">
    <property type="entry name" value="Diaminopimelate decarboxylase"/>
    <property type="match status" value="1"/>
</dbReference>
<evidence type="ECO:0000256" key="6">
    <source>
        <dbReference type="NCBIfam" id="TIGR01048"/>
    </source>
</evidence>
<dbReference type="AlphaFoldDB" id="A0A1V0GQX0"/>
<feature type="binding site" evidence="5">
    <location>
        <position position="375"/>
    </location>
    <ligand>
        <name>pyridoxal 5'-phosphate</name>
        <dbReference type="ChEBI" id="CHEBI:597326"/>
    </ligand>
</feature>
<dbReference type="GO" id="GO:0030170">
    <property type="term" value="F:pyridoxal phosphate binding"/>
    <property type="evidence" value="ECO:0007669"/>
    <property type="project" value="UniProtKB-UniRule"/>
</dbReference>
<feature type="binding site" evidence="5">
    <location>
        <position position="318"/>
    </location>
    <ligand>
        <name>substrate</name>
    </ligand>
</feature>
<dbReference type="Proteomes" id="UP000191257">
    <property type="component" value="Chromosome"/>
</dbReference>
<dbReference type="PANTHER" id="PTHR43727">
    <property type="entry name" value="DIAMINOPIMELATE DECARBOXYLASE"/>
    <property type="match status" value="1"/>
</dbReference>
<dbReference type="InterPro" id="IPR002986">
    <property type="entry name" value="DAP_deCOOHase_LysA"/>
</dbReference>
<keyword evidence="2 5" id="KW-0210">Decarboxylase</keyword>
<reference evidence="11" key="1">
    <citation type="submission" date="2017-12" db="EMBL/GenBank/DDBJ databases">
        <title>FDA dAtabase for Regulatory Grade micrObial Sequences (FDA-ARGOS): Supporting development and validation of Infectious Disease Dx tests.</title>
        <authorList>
            <person name="Campos J."/>
            <person name="Goldberg B."/>
            <person name="Tallon L."/>
            <person name="Sadzewicz L."/>
            <person name="Sengamalay N."/>
            <person name="Ott S."/>
            <person name="Godinez A."/>
            <person name="Nagaraj S."/>
            <person name="Vyas G."/>
            <person name="Aluvathingal J."/>
            <person name="Nadendla S."/>
            <person name="Geyer C."/>
            <person name="Nandy P."/>
            <person name="Hobson J."/>
            <person name="Sichtig H."/>
        </authorList>
    </citation>
    <scope>NUCLEOTIDE SEQUENCE</scope>
    <source>
        <strain evidence="11">FDAARGOS_252</strain>
    </source>
</reference>
<dbReference type="PROSITE" id="PS00878">
    <property type="entry name" value="ODR_DC_2_1"/>
    <property type="match status" value="1"/>
</dbReference>
<keyword evidence="4 5" id="KW-0456">Lyase</keyword>
<evidence type="ECO:0000256" key="3">
    <source>
        <dbReference type="ARBA" id="ARBA00022898"/>
    </source>
</evidence>
<dbReference type="eggNOG" id="COG0019">
    <property type="taxonomic scope" value="Bacteria"/>
</dbReference>
<dbReference type="CDD" id="cd06828">
    <property type="entry name" value="PLPDE_III_DapDC"/>
    <property type="match status" value="1"/>
</dbReference>
<dbReference type="GO" id="GO:0009089">
    <property type="term" value="P:lysine biosynthetic process via diaminopimelate"/>
    <property type="evidence" value="ECO:0007669"/>
    <property type="project" value="UniProtKB-UniRule"/>
</dbReference>
<dbReference type="GO" id="GO:0008836">
    <property type="term" value="F:diaminopimelate decarboxylase activity"/>
    <property type="evidence" value="ECO:0007669"/>
    <property type="project" value="UniProtKB-UniRule"/>
</dbReference>
<accession>A0A1V0GQX0</accession>
<dbReference type="RefSeq" id="WP_080620987.1">
    <property type="nucleotide sequence ID" value="NZ_CAWMZI010000001.1"/>
</dbReference>
<feature type="binding site" evidence="5">
    <location>
        <begin position="275"/>
        <end position="278"/>
    </location>
    <ligand>
        <name>pyridoxal 5'-phosphate</name>
        <dbReference type="ChEBI" id="CHEBI:597326"/>
    </ligand>
</feature>
<feature type="binding site" evidence="5">
    <location>
        <position position="347"/>
    </location>
    <ligand>
        <name>substrate</name>
    </ligand>
</feature>
<evidence type="ECO:0000256" key="1">
    <source>
        <dbReference type="ARBA" id="ARBA00001933"/>
    </source>
</evidence>
<dbReference type="InterPro" id="IPR029066">
    <property type="entry name" value="PLP-binding_barrel"/>
</dbReference>
<evidence type="ECO:0000313" key="12">
    <source>
        <dbReference type="Proteomes" id="UP000191257"/>
    </source>
</evidence>
<dbReference type="STRING" id="147645.A6J80_07260"/>